<dbReference type="InterPro" id="IPR027417">
    <property type="entry name" value="P-loop_NTPase"/>
</dbReference>
<name>H1DHP5_9BACT</name>
<evidence type="ECO:0008006" key="3">
    <source>
        <dbReference type="Google" id="ProtNLM"/>
    </source>
</evidence>
<dbReference type="AlphaFoldDB" id="H1DHP5"/>
<dbReference type="PATRIC" id="fig|742817.3.peg.1894"/>
<reference evidence="1 2" key="1">
    <citation type="submission" date="2012-01" db="EMBL/GenBank/DDBJ databases">
        <title>The Genome Sequence of Odoribacter laneus YIT 12061.</title>
        <authorList>
            <consortium name="The Broad Institute Genome Sequencing Platform"/>
            <person name="Earl A."/>
            <person name="Ward D."/>
            <person name="Feldgarden M."/>
            <person name="Gevers D."/>
            <person name="Morotomi M."/>
            <person name="Young S.K."/>
            <person name="Zeng Q."/>
            <person name="Gargeya S."/>
            <person name="Fitzgerald M."/>
            <person name="Haas B."/>
            <person name="Abouelleil A."/>
            <person name="Alvarado L."/>
            <person name="Arachchi H.M."/>
            <person name="Berlin A."/>
            <person name="Chapman S.B."/>
            <person name="Gearin G."/>
            <person name="Goldberg J."/>
            <person name="Griggs A."/>
            <person name="Gujja S."/>
            <person name="Hansen M."/>
            <person name="Heiman D."/>
            <person name="Howarth C."/>
            <person name="Larimer J."/>
            <person name="Lui A."/>
            <person name="MacDonald P.J.P."/>
            <person name="McCowen C."/>
            <person name="Montmayeur A."/>
            <person name="Murphy C."/>
            <person name="Neiman D."/>
            <person name="Pearson M."/>
            <person name="Priest M."/>
            <person name="Roberts A."/>
            <person name="Saif S."/>
            <person name="Shea T."/>
            <person name="Sisk P."/>
            <person name="Stolte C."/>
            <person name="Sykes S."/>
            <person name="Wortman J."/>
            <person name="Nusbaum C."/>
            <person name="Birren B."/>
        </authorList>
    </citation>
    <scope>NUCLEOTIDE SEQUENCE [LARGE SCALE GENOMIC DNA]</scope>
    <source>
        <strain evidence="1 2">YIT 12061</strain>
    </source>
</reference>
<dbReference type="Proteomes" id="UP000004892">
    <property type="component" value="Unassembled WGS sequence"/>
</dbReference>
<sequence length="668" mass="76572">MNISGIIAENQYRLDIIKLPYDPITGEGSDTFPRTLLKLPDAPFPLQFIPQKMYDEFPLCQQLAKAGTISLYLEKNGIKADTEAINLFMINWVKIRIKYDFEFYAALCLSIKDKISKKYVPFILNRGQRKLLKAIETQRLAGLPIRIILLKARQWGGSTLIQLYMLWIQLVHKKNWNSCICAHTKDAAKNIRGMFSNALINYPLFSGEKIELQPYERTDNIKYIPTRGCTITVGSAETPNSVRSQDAVMVHYSEVAFFPNTEGNRPEELIGSVSSAVARVPFSLIAYESTAKGIGNFFHTQWLLAQKKCSAFLSVFVSWFEIDIYSEPLDLPYEDFIHSMSDYEWFLWEKGATLEAINWYRLKRKEQPSDSSMKEEFPSDDIEAFQHSGQSVFQVEHIEKLRKECREPEAMGELIADAPASGAKLNPQSRKCILQNLKFATDSKGKFKIWVFPDKTQTILYRYLVIVDTGGRSKKADFSVITVIDRYWLMFGGKPEVVAQWRGHIDHDILAWTSTQIATFYNNALLVFESNTAETEQTDGDHTEFIYDTIANFYTNLYSRTPADQIRQGIPAKWGFHTNKSTKPLIIDNFIAIIREQGYIERDQQACNEARWYEKKPNGSFGAIEGQHDDIIMTRLIGLYICFDLPLPQLKITSSRNHKKKIIGEASI</sequence>
<organism evidence="1 2">
    <name type="scientific">Odoribacter laneus YIT 12061</name>
    <dbReference type="NCBI Taxonomy" id="742817"/>
    <lineage>
        <taxon>Bacteria</taxon>
        <taxon>Pseudomonadati</taxon>
        <taxon>Bacteroidota</taxon>
        <taxon>Bacteroidia</taxon>
        <taxon>Bacteroidales</taxon>
        <taxon>Odoribacteraceae</taxon>
        <taxon>Odoribacter</taxon>
    </lineage>
</organism>
<dbReference type="eggNOG" id="COG4373">
    <property type="taxonomic scope" value="Bacteria"/>
</dbReference>
<dbReference type="Gene3D" id="3.30.420.240">
    <property type="match status" value="1"/>
</dbReference>
<dbReference type="EMBL" id="ADMC01000023">
    <property type="protein sequence ID" value="EHP47174.1"/>
    <property type="molecule type" value="Genomic_DNA"/>
</dbReference>
<gene>
    <name evidence="1" type="ORF">HMPREF9449_01781</name>
</gene>
<evidence type="ECO:0000313" key="1">
    <source>
        <dbReference type="EMBL" id="EHP47174.1"/>
    </source>
</evidence>
<proteinExistence type="predicted"/>
<dbReference type="STRING" id="742817.HMPREF9449_01781"/>
<comment type="caution">
    <text evidence="1">The sequence shown here is derived from an EMBL/GenBank/DDBJ whole genome shotgun (WGS) entry which is preliminary data.</text>
</comment>
<evidence type="ECO:0000313" key="2">
    <source>
        <dbReference type="Proteomes" id="UP000004892"/>
    </source>
</evidence>
<dbReference type="RefSeq" id="WP_009136929.1">
    <property type="nucleotide sequence ID" value="NZ_JH594596.1"/>
</dbReference>
<accession>H1DHP5</accession>
<dbReference type="Gene3D" id="3.40.50.300">
    <property type="entry name" value="P-loop containing nucleotide triphosphate hydrolases"/>
    <property type="match status" value="1"/>
</dbReference>
<keyword evidence="2" id="KW-1185">Reference proteome</keyword>
<protein>
    <recommendedName>
        <fullName evidence="3">Terminase</fullName>
    </recommendedName>
</protein>
<dbReference type="GeneID" id="98069344"/>
<dbReference type="HOGENOM" id="CLU_415001_0_0_10"/>